<feature type="transmembrane region" description="Helical" evidence="1">
    <location>
        <begin position="268"/>
        <end position="287"/>
    </location>
</feature>
<dbReference type="InterPro" id="IPR043128">
    <property type="entry name" value="Rev_trsase/Diguanyl_cyclase"/>
</dbReference>
<feature type="transmembrane region" description="Helical" evidence="1">
    <location>
        <begin position="80"/>
        <end position="99"/>
    </location>
</feature>
<dbReference type="PANTHER" id="PTHR33121:SF70">
    <property type="entry name" value="SIGNALING PROTEIN YKOW"/>
    <property type="match status" value="1"/>
</dbReference>
<feature type="domain" description="EAL" evidence="2">
    <location>
        <begin position="495"/>
        <end position="748"/>
    </location>
</feature>
<dbReference type="InterPro" id="IPR000160">
    <property type="entry name" value="GGDEF_dom"/>
</dbReference>
<keyword evidence="1" id="KW-0812">Transmembrane</keyword>
<dbReference type="SUPFAM" id="SSF141868">
    <property type="entry name" value="EAL domain-like"/>
    <property type="match status" value="1"/>
</dbReference>
<dbReference type="Pfam" id="PF00563">
    <property type="entry name" value="EAL"/>
    <property type="match status" value="1"/>
</dbReference>
<reference evidence="4 5" key="1">
    <citation type="submission" date="2019-09" db="EMBL/GenBank/DDBJ databases">
        <title>Pimelobacter sp. isolated from Paulinella.</title>
        <authorList>
            <person name="Jeong S.E."/>
        </authorList>
    </citation>
    <scope>NUCLEOTIDE SEQUENCE [LARGE SCALE GENOMIC DNA]</scope>
    <source>
        <strain evidence="4 5">Pch-N</strain>
    </source>
</reference>
<feature type="transmembrane region" description="Helical" evidence="1">
    <location>
        <begin position="238"/>
        <end position="256"/>
    </location>
</feature>
<dbReference type="Gene3D" id="3.20.20.450">
    <property type="entry name" value="EAL domain"/>
    <property type="match status" value="1"/>
</dbReference>
<dbReference type="CDD" id="cd01948">
    <property type="entry name" value="EAL"/>
    <property type="match status" value="1"/>
</dbReference>
<proteinExistence type="predicted"/>
<dbReference type="InterPro" id="IPR035919">
    <property type="entry name" value="EAL_sf"/>
</dbReference>
<dbReference type="EMBL" id="WBVM01000001">
    <property type="protein sequence ID" value="KAB2810776.1"/>
    <property type="molecule type" value="Genomic_DNA"/>
</dbReference>
<accession>A0A7J5DXM8</accession>
<feature type="transmembrane region" description="Helical" evidence="1">
    <location>
        <begin position="207"/>
        <end position="226"/>
    </location>
</feature>
<evidence type="ECO:0000259" key="3">
    <source>
        <dbReference type="PROSITE" id="PS50887"/>
    </source>
</evidence>
<feature type="transmembrane region" description="Helical" evidence="1">
    <location>
        <begin position="111"/>
        <end position="129"/>
    </location>
</feature>
<dbReference type="InterPro" id="IPR001633">
    <property type="entry name" value="EAL_dom"/>
</dbReference>
<dbReference type="RefSeq" id="WP_151578208.1">
    <property type="nucleotide sequence ID" value="NZ_WBVM01000001.1"/>
</dbReference>
<feature type="transmembrane region" description="Helical" evidence="1">
    <location>
        <begin position="141"/>
        <end position="164"/>
    </location>
</feature>
<organism evidence="4 5">
    <name type="scientific">Nocardioides simplex</name>
    <name type="common">Arthrobacter simplex</name>
    <dbReference type="NCBI Taxonomy" id="2045"/>
    <lineage>
        <taxon>Bacteria</taxon>
        <taxon>Bacillati</taxon>
        <taxon>Actinomycetota</taxon>
        <taxon>Actinomycetes</taxon>
        <taxon>Propionibacteriales</taxon>
        <taxon>Nocardioidaceae</taxon>
        <taxon>Pimelobacter</taxon>
    </lineage>
</organism>
<dbReference type="SMART" id="SM00267">
    <property type="entry name" value="GGDEF"/>
    <property type="match status" value="1"/>
</dbReference>
<name>A0A7J5DXM8_NOCSI</name>
<evidence type="ECO:0000256" key="1">
    <source>
        <dbReference type="SAM" id="Phobius"/>
    </source>
</evidence>
<dbReference type="Proteomes" id="UP000449906">
    <property type="component" value="Unassembled WGS sequence"/>
</dbReference>
<comment type="caution">
    <text evidence="4">The sequence shown here is derived from an EMBL/GenBank/DDBJ whole genome shotgun (WGS) entry which is preliminary data.</text>
</comment>
<feature type="transmembrane region" description="Helical" evidence="1">
    <location>
        <begin position="176"/>
        <end position="200"/>
    </location>
</feature>
<dbReference type="NCBIfam" id="TIGR00254">
    <property type="entry name" value="GGDEF"/>
    <property type="match status" value="1"/>
</dbReference>
<dbReference type="InterPro" id="IPR029787">
    <property type="entry name" value="Nucleotide_cyclase"/>
</dbReference>
<dbReference type="SUPFAM" id="SSF55073">
    <property type="entry name" value="Nucleotide cyclase"/>
    <property type="match status" value="1"/>
</dbReference>
<keyword evidence="1" id="KW-1133">Transmembrane helix</keyword>
<evidence type="ECO:0000259" key="2">
    <source>
        <dbReference type="PROSITE" id="PS50883"/>
    </source>
</evidence>
<keyword evidence="1" id="KW-0472">Membrane</keyword>
<feature type="transmembrane region" description="Helical" evidence="1">
    <location>
        <begin position="50"/>
        <end position="68"/>
    </location>
</feature>
<evidence type="ECO:0000313" key="5">
    <source>
        <dbReference type="Proteomes" id="UP000449906"/>
    </source>
</evidence>
<dbReference type="AlphaFoldDB" id="A0A7J5DXM8"/>
<dbReference type="Gene3D" id="3.30.70.270">
    <property type="match status" value="1"/>
</dbReference>
<dbReference type="InterPro" id="IPR050706">
    <property type="entry name" value="Cyclic-di-GMP_PDE-like"/>
</dbReference>
<dbReference type="GO" id="GO:0071111">
    <property type="term" value="F:cyclic-guanylate-specific phosphodiesterase activity"/>
    <property type="evidence" value="ECO:0007669"/>
    <property type="project" value="InterPro"/>
</dbReference>
<feature type="domain" description="GGDEF" evidence="3">
    <location>
        <begin position="355"/>
        <end position="489"/>
    </location>
</feature>
<gene>
    <name evidence="4" type="ORF">F9L07_02140</name>
</gene>
<protein>
    <submittedName>
        <fullName evidence="4">Bifunctional diguanylate cyclase/phosphodiesterase</fullName>
    </submittedName>
</protein>
<dbReference type="SMART" id="SM00052">
    <property type="entry name" value="EAL"/>
    <property type="match status" value="1"/>
</dbReference>
<dbReference type="PROSITE" id="PS50887">
    <property type="entry name" value="GGDEF"/>
    <property type="match status" value="1"/>
</dbReference>
<evidence type="ECO:0000313" key="4">
    <source>
        <dbReference type="EMBL" id="KAB2810776.1"/>
    </source>
</evidence>
<dbReference type="PROSITE" id="PS50883">
    <property type="entry name" value="EAL"/>
    <property type="match status" value="1"/>
</dbReference>
<dbReference type="Pfam" id="PF00990">
    <property type="entry name" value="GGDEF"/>
    <property type="match status" value="1"/>
</dbReference>
<dbReference type="PANTHER" id="PTHR33121">
    <property type="entry name" value="CYCLIC DI-GMP PHOSPHODIESTERASE PDEF"/>
    <property type="match status" value="1"/>
</dbReference>
<feature type="transmembrane region" description="Helical" evidence="1">
    <location>
        <begin position="20"/>
        <end position="38"/>
    </location>
</feature>
<dbReference type="CDD" id="cd01949">
    <property type="entry name" value="GGDEF"/>
    <property type="match status" value="1"/>
</dbReference>
<sequence length="758" mass="81719">MGRRTATASGAPRVAVAERVVAYASWGWLIVGLLVNQVAASATHQRSQTILLATLTVFFPMLVLRLALAVRLYSGRRTGLLLLLAAVTAWAIGSMSVNSGGVATQHQFPATGEWFFLLSYLGMAGYLMLDVDRRQMQPTRGWLDIAVIGGGTSCVASLLLVTPIRLASGQEGVPLLLAMIYPLADLVLALAVLGQSLLLARTDLVKSVMLGVAFTLLAAADSAFALQASARTYDFGNISIALWGGAFALLVTAACRPPTPLIRTVPKAAGTAVLVAAGAVAMAVLMIRPEEELAYYTVPPAVFTMVTVAWRMGLALRDANRATEAFALSRTDDLTKLPNRRAVRVRLEDSIAAREPLALMLLDLDGFKEINDALGHQVGDTVLRLVALRMREAVGPRDVVARLGGDEFAIIVPGCDEIELMETAHEVLRELGKPISVDGIEICPSGSIGITVAGPDEPGSGEMLRRADVAMYQAKATSMGAALYDVELDDFSRGRLQLAEELRKGIADGQIEVWYQPQLDVASMRISGLEALVRWRHPVQGVISPVSFLPAARRAGLMAALSETIARQAVRDHRRRLDAGVDLRVAVNCAPTELLGQAFLPQLYAAIDEHQIPAEGLVLEITEDSFLADPHHTREVLMGLREHGVQVSIDDYGTGFSSLTYLRNLPVQELKIDRSLVRNVAVDDRSREIVASTIQLAHALDMRIVAEGVENAADLAALAEMGIDTVQGYHIARPMPPTEIDEWVRHWRADAAAVMMLG</sequence>